<keyword evidence="4" id="KW-1185">Reference proteome</keyword>
<name>A0ABT7CW04_9BACT</name>
<dbReference type="EMBL" id="JASJOT010000038">
    <property type="protein sequence ID" value="MDJ1497954.1"/>
    <property type="molecule type" value="Genomic_DNA"/>
</dbReference>
<feature type="repeat" description="ANK" evidence="1">
    <location>
        <begin position="196"/>
        <end position="228"/>
    </location>
</feature>
<dbReference type="Gene3D" id="1.25.40.20">
    <property type="entry name" value="Ankyrin repeat-containing domain"/>
    <property type="match status" value="1"/>
</dbReference>
<comment type="caution">
    <text evidence="3">The sequence shown here is derived from an EMBL/GenBank/DDBJ whole genome shotgun (WGS) entry which is preliminary data.</text>
</comment>
<keyword evidence="1" id="KW-0040">ANK repeat</keyword>
<protein>
    <submittedName>
        <fullName evidence="3">DUF2314 domain-containing protein</fullName>
    </submittedName>
</protein>
<accession>A0ABT7CW04</accession>
<dbReference type="RefSeq" id="WP_314003912.1">
    <property type="nucleotide sequence ID" value="NZ_JASJOT010000038.1"/>
</dbReference>
<dbReference type="PROSITE" id="PS50297">
    <property type="entry name" value="ANK_REP_REGION"/>
    <property type="match status" value="1"/>
</dbReference>
<feature type="domain" description="DUF2314" evidence="2">
    <location>
        <begin position="13"/>
        <end position="147"/>
    </location>
</feature>
<dbReference type="InterPro" id="IPR018756">
    <property type="entry name" value="DUF2314"/>
</dbReference>
<evidence type="ECO:0000313" key="4">
    <source>
        <dbReference type="Proteomes" id="UP001228581"/>
    </source>
</evidence>
<evidence type="ECO:0000256" key="1">
    <source>
        <dbReference type="PROSITE-ProRule" id="PRU00023"/>
    </source>
</evidence>
<dbReference type="InterPro" id="IPR002110">
    <property type="entry name" value="Ankyrin_rpt"/>
</dbReference>
<sequence>MIENNIIYASGNDPEMIKAFEKAQQTFKYFWRELNWEFRRIVPALDLACVKIAFMQEVSREEPIVEYMWINDIGFDGDTVTGTLINDPDLLTNVKNGDFIDVPLGQVSDWLFASNGKTYGGFTIQLMRSRMLPEELKEHDEAWGLDFGDYNDIEVVSGQKGHPENLVEHPMSVNMKDKLIDFLKQYPQEISHKDESGYTLLHRETVAGNRTSVEVLLQSGADVHTRTHSGKTALDFARQLEWEHLIPLLENN</sequence>
<evidence type="ECO:0000313" key="3">
    <source>
        <dbReference type="EMBL" id="MDJ1497954.1"/>
    </source>
</evidence>
<dbReference type="Proteomes" id="UP001228581">
    <property type="component" value="Unassembled WGS sequence"/>
</dbReference>
<proteinExistence type="predicted"/>
<dbReference type="SUPFAM" id="SSF48403">
    <property type="entry name" value="Ankyrin repeat"/>
    <property type="match status" value="1"/>
</dbReference>
<evidence type="ECO:0000259" key="2">
    <source>
        <dbReference type="Pfam" id="PF10077"/>
    </source>
</evidence>
<dbReference type="Pfam" id="PF10077">
    <property type="entry name" value="DUF2314"/>
    <property type="match status" value="1"/>
</dbReference>
<gene>
    <name evidence="3" type="ORF">QNI19_33745</name>
</gene>
<reference evidence="3 4" key="1">
    <citation type="submission" date="2023-05" db="EMBL/GenBank/DDBJ databases">
        <authorList>
            <person name="Zhang X."/>
        </authorList>
    </citation>
    <scope>NUCLEOTIDE SEQUENCE [LARGE SCALE GENOMIC DNA]</scope>
    <source>
        <strain evidence="3 4">DM2B3-1</strain>
    </source>
</reference>
<dbReference type="PROSITE" id="PS50088">
    <property type="entry name" value="ANK_REPEAT"/>
    <property type="match status" value="1"/>
</dbReference>
<dbReference type="InterPro" id="IPR036770">
    <property type="entry name" value="Ankyrin_rpt-contain_sf"/>
</dbReference>
<organism evidence="3 4">
    <name type="scientific">Xanthocytophaga flava</name>
    <dbReference type="NCBI Taxonomy" id="3048013"/>
    <lineage>
        <taxon>Bacteria</taxon>
        <taxon>Pseudomonadati</taxon>
        <taxon>Bacteroidota</taxon>
        <taxon>Cytophagia</taxon>
        <taxon>Cytophagales</taxon>
        <taxon>Rhodocytophagaceae</taxon>
        <taxon>Xanthocytophaga</taxon>
    </lineage>
</organism>